<evidence type="ECO:0000313" key="1">
    <source>
        <dbReference type="EMBL" id="ANP47408.1"/>
    </source>
</evidence>
<protein>
    <submittedName>
        <fullName evidence="1">Uncharacterized protein</fullName>
    </submittedName>
</protein>
<reference evidence="1 2" key="1">
    <citation type="submission" date="2015-11" db="EMBL/GenBank/DDBJ databases">
        <title>Whole-Genome Sequence of Candidatus Oderbacter manganicum from the National Park Lower Oder Valley, Germany.</title>
        <authorList>
            <person name="Braun B."/>
            <person name="Liere K."/>
            <person name="Szewzyk U."/>
        </authorList>
    </citation>
    <scope>NUCLEOTIDE SEQUENCE [LARGE SCALE GENOMIC DNA]</scope>
    <source>
        <strain evidence="1 2">OTSz_A_272</strain>
    </source>
</reference>
<dbReference type="EMBL" id="CP013244">
    <property type="protein sequence ID" value="ANP47408.1"/>
    <property type="molecule type" value="Genomic_DNA"/>
</dbReference>
<gene>
    <name evidence="1" type="ORF">ATE48_16555</name>
</gene>
<sequence length="77" mass="8270">MSADDPEKKGRALQLILDAWDKALAEGAEAEVIASVAIYAALADMVDRYGQDAVAEFCATLPDRTRRGEFTLGANEP</sequence>
<proteinExistence type="predicted"/>
<dbReference type="RefSeq" id="WP_066773482.1">
    <property type="nucleotide sequence ID" value="NZ_CP013244.1"/>
</dbReference>
<dbReference type="STRING" id="1759059.ATE48_16555"/>
<keyword evidence="2" id="KW-1185">Reference proteome</keyword>
<dbReference type="KEGG" id="cbot:ATE48_16555"/>
<organism evidence="1 2">
    <name type="scientific">Candidatus Viadribacter manganicus</name>
    <dbReference type="NCBI Taxonomy" id="1759059"/>
    <lineage>
        <taxon>Bacteria</taxon>
        <taxon>Pseudomonadati</taxon>
        <taxon>Pseudomonadota</taxon>
        <taxon>Alphaproteobacteria</taxon>
        <taxon>Hyphomonadales</taxon>
        <taxon>Hyphomonadaceae</taxon>
        <taxon>Candidatus Viadribacter</taxon>
    </lineage>
</organism>
<dbReference type="InParanoid" id="A0A1B1ALF5"/>
<name>A0A1B1ALF5_9PROT</name>
<dbReference type="OrthoDB" id="9809513at2"/>
<dbReference type="Proteomes" id="UP000092498">
    <property type="component" value="Chromosome"/>
</dbReference>
<accession>A0A1B1ALF5</accession>
<dbReference type="AlphaFoldDB" id="A0A1B1ALF5"/>
<evidence type="ECO:0000313" key="2">
    <source>
        <dbReference type="Proteomes" id="UP000092498"/>
    </source>
</evidence>